<dbReference type="InterPro" id="IPR055294">
    <property type="entry name" value="FBL60-like"/>
</dbReference>
<dbReference type="AlphaFoldDB" id="A0A022QVL1"/>
<name>A0A022QVL1_ERYGU</name>
<accession>A0A022QVL1</accession>
<dbReference type="EMBL" id="KI630929">
    <property type="protein sequence ID" value="EYU31604.1"/>
    <property type="molecule type" value="Genomic_DNA"/>
</dbReference>
<protein>
    <recommendedName>
        <fullName evidence="3">F-box domain-containing protein</fullName>
    </recommendedName>
</protein>
<dbReference type="SUPFAM" id="SSF81383">
    <property type="entry name" value="F-box domain"/>
    <property type="match status" value="1"/>
</dbReference>
<evidence type="ECO:0000313" key="2">
    <source>
        <dbReference type="Proteomes" id="UP000030748"/>
    </source>
</evidence>
<proteinExistence type="predicted"/>
<evidence type="ECO:0000313" key="1">
    <source>
        <dbReference type="EMBL" id="EYU31604.1"/>
    </source>
</evidence>
<dbReference type="InterPro" id="IPR036047">
    <property type="entry name" value="F-box-like_dom_sf"/>
</dbReference>
<dbReference type="PANTHER" id="PTHR31293:SF26">
    <property type="entry name" value="(RAPE) HYPOTHETICAL PROTEIN"/>
    <property type="match status" value="1"/>
</dbReference>
<feature type="non-terminal residue" evidence="1">
    <location>
        <position position="144"/>
    </location>
</feature>
<evidence type="ECO:0008006" key="3">
    <source>
        <dbReference type="Google" id="ProtNLM"/>
    </source>
</evidence>
<reference evidence="1 2" key="1">
    <citation type="journal article" date="2013" name="Proc. Natl. Acad. Sci. U.S.A.">
        <title>Fine-scale variation in meiotic recombination in Mimulus inferred from population shotgun sequencing.</title>
        <authorList>
            <person name="Hellsten U."/>
            <person name="Wright K.M."/>
            <person name="Jenkins J."/>
            <person name="Shu S."/>
            <person name="Yuan Y."/>
            <person name="Wessler S.R."/>
            <person name="Schmutz J."/>
            <person name="Willis J.H."/>
            <person name="Rokhsar D.S."/>
        </authorList>
    </citation>
    <scope>NUCLEOTIDE SEQUENCE [LARGE SCALE GENOMIC DNA]</scope>
    <source>
        <strain evidence="2">cv. DUN x IM62</strain>
    </source>
</reference>
<dbReference type="STRING" id="4155.A0A022QVL1"/>
<dbReference type="PANTHER" id="PTHR31293">
    <property type="entry name" value="RNI-LIKE SUPERFAMILY PROTEIN"/>
    <property type="match status" value="1"/>
</dbReference>
<dbReference type="Proteomes" id="UP000030748">
    <property type="component" value="Unassembled WGS sequence"/>
</dbReference>
<gene>
    <name evidence="1" type="ORF">MIMGU_mgv1a021663mg</name>
</gene>
<sequence>MEEGKATEAAIAAEIQLPEAIIQRIQSLLSRKQAAQTTLLSKSWYRAWSTRPNLALDTRDFRSPSSFSAFAAKAMERYEESDLNIENLRLYLDVRNREYKSLATQLIIKALKIGVLNLTVEFRVADSVSPAAAAVVVESRVETV</sequence>
<organism evidence="1 2">
    <name type="scientific">Erythranthe guttata</name>
    <name type="common">Yellow monkey flower</name>
    <name type="synonym">Mimulus guttatus</name>
    <dbReference type="NCBI Taxonomy" id="4155"/>
    <lineage>
        <taxon>Eukaryota</taxon>
        <taxon>Viridiplantae</taxon>
        <taxon>Streptophyta</taxon>
        <taxon>Embryophyta</taxon>
        <taxon>Tracheophyta</taxon>
        <taxon>Spermatophyta</taxon>
        <taxon>Magnoliopsida</taxon>
        <taxon>eudicotyledons</taxon>
        <taxon>Gunneridae</taxon>
        <taxon>Pentapetalae</taxon>
        <taxon>asterids</taxon>
        <taxon>lamiids</taxon>
        <taxon>Lamiales</taxon>
        <taxon>Phrymaceae</taxon>
        <taxon>Erythranthe</taxon>
    </lineage>
</organism>
<keyword evidence="2" id="KW-1185">Reference proteome</keyword>